<comment type="caution">
    <text evidence="1">The sequence shown here is derived from an EMBL/GenBank/DDBJ whole genome shotgun (WGS) entry which is preliminary data.</text>
</comment>
<keyword evidence="2" id="KW-1185">Reference proteome</keyword>
<dbReference type="Gene3D" id="1.10.10.10">
    <property type="entry name" value="Winged helix-like DNA-binding domain superfamily/Winged helix DNA-binding domain"/>
    <property type="match status" value="1"/>
</dbReference>
<evidence type="ECO:0008006" key="3">
    <source>
        <dbReference type="Google" id="ProtNLM"/>
    </source>
</evidence>
<dbReference type="STRING" id="897.B2D07_01975"/>
<accession>S7V9M8</accession>
<dbReference type="RefSeq" id="WP_020875540.1">
    <property type="nucleotide sequence ID" value="NZ_ATHJ01000056.1"/>
</dbReference>
<dbReference type="Proteomes" id="UP000014977">
    <property type="component" value="Unassembled WGS sequence"/>
</dbReference>
<gene>
    <name evidence="1" type="ORF">dsmv_1200</name>
</gene>
<dbReference type="EMBL" id="ATHJ01000056">
    <property type="protein sequence ID" value="EPR43409.1"/>
    <property type="molecule type" value="Genomic_DNA"/>
</dbReference>
<dbReference type="OrthoDB" id="10020355at2"/>
<dbReference type="InterPro" id="IPR036388">
    <property type="entry name" value="WH-like_DNA-bd_sf"/>
</dbReference>
<proteinExistence type="predicted"/>
<dbReference type="AlphaFoldDB" id="S7V9M8"/>
<sequence>MSIEHPTENWTRFPNSILDNLDRYSGNELKVLALMIRKNLGWRDPNKKYAVKYIAAKTGLSKPTARKAIGSLLEKAAIDEISSGKRCTRRFEINLEALGKGEKASAKKNEAAVPKAVVRPKIQTVTREKNLPVPVKDFPPSTVGTGKKILPVQVKKFDRNMAKILTQYKKPVKETRGKKPAAPHRLFSKPVYTKEDWHADETDERLKEINREIMEVCGGPDPVWEAELRALEREIRETW</sequence>
<evidence type="ECO:0000313" key="1">
    <source>
        <dbReference type="EMBL" id="EPR43409.1"/>
    </source>
</evidence>
<reference evidence="1 2" key="1">
    <citation type="journal article" date="2013" name="Genome Announc.">
        <title>Draft genome sequences for three mercury-methylating, sulfate-reducing bacteria.</title>
        <authorList>
            <person name="Brown S.D."/>
            <person name="Hurt R.A.Jr."/>
            <person name="Gilmour C.C."/>
            <person name="Elias D.A."/>
        </authorList>
    </citation>
    <scope>NUCLEOTIDE SEQUENCE [LARGE SCALE GENOMIC DNA]</scope>
    <source>
        <strain evidence="1 2">DSM 2059</strain>
    </source>
</reference>
<name>S7V9M8_DESML</name>
<protein>
    <recommendedName>
        <fullName evidence="3">Bacteriophage lambda Replication protein O N-terminal domain-containing protein</fullName>
    </recommendedName>
</protein>
<evidence type="ECO:0000313" key="2">
    <source>
        <dbReference type="Proteomes" id="UP000014977"/>
    </source>
</evidence>
<organism evidence="1 2">
    <name type="scientific">Desulfococcus multivorans DSM 2059</name>
    <dbReference type="NCBI Taxonomy" id="1121405"/>
    <lineage>
        <taxon>Bacteria</taxon>
        <taxon>Pseudomonadati</taxon>
        <taxon>Thermodesulfobacteriota</taxon>
        <taxon>Desulfobacteria</taxon>
        <taxon>Desulfobacterales</taxon>
        <taxon>Desulfococcaceae</taxon>
        <taxon>Desulfococcus</taxon>
    </lineage>
</organism>